<evidence type="ECO:0000313" key="2">
    <source>
        <dbReference type="EMBL" id="SEG08845.1"/>
    </source>
</evidence>
<reference evidence="2 3" key="1">
    <citation type="submission" date="2016-10" db="EMBL/GenBank/DDBJ databases">
        <authorList>
            <person name="de Groot N.N."/>
        </authorList>
    </citation>
    <scope>NUCLEOTIDE SEQUENCE [LARGE SCALE GENOMIC DNA]</scope>
    <source>
        <strain evidence="2 3">DSM 22012</strain>
    </source>
</reference>
<name>A0A1H5XBL2_9GAMM</name>
<organism evidence="2 3">
    <name type="scientific">Marinobacterium lutimaris</name>
    <dbReference type="NCBI Taxonomy" id="568106"/>
    <lineage>
        <taxon>Bacteria</taxon>
        <taxon>Pseudomonadati</taxon>
        <taxon>Pseudomonadota</taxon>
        <taxon>Gammaproteobacteria</taxon>
        <taxon>Oceanospirillales</taxon>
        <taxon>Oceanospirillaceae</taxon>
        <taxon>Marinobacterium</taxon>
    </lineage>
</organism>
<dbReference type="Proteomes" id="UP000236745">
    <property type="component" value="Unassembled WGS sequence"/>
</dbReference>
<proteinExistence type="predicted"/>
<dbReference type="OrthoDB" id="9823277at2"/>
<gene>
    <name evidence="2" type="ORF">SAMN05444390_1011325</name>
</gene>
<keyword evidence="3" id="KW-1185">Reference proteome</keyword>
<evidence type="ECO:0000313" key="3">
    <source>
        <dbReference type="Proteomes" id="UP000236745"/>
    </source>
</evidence>
<evidence type="ECO:0000256" key="1">
    <source>
        <dbReference type="SAM" id="Phobius"/>
    </source>
</evidence>
<keyword evidence="1" id="KW-0472">Membrane</keyword>
<feature type="transmembrane region" description="Helical" evidence="1">
    <location>
        <begin position="210"/>
        <end position="230"/>
    </location>
</feature>
<accession>A0A1H5XBL2</accession>
<dbReference type="AlphaFoldDB" id="A0A1H5XBL2"/>
<protein>
    <submittedName>
        <fullName evidence="2">Uncharacterized protein</fullName>
    </submittedName>
</protein>
<dbReference type="EMBL" id="FNVQ01000001">
    <property type="protein sequence ID" value="SEG08845.1"/>
    <property type="molecule type" value="Genomic_DNA"/>
</dbReference>
<dbReference type="RefSeq" id="WP_104002236.1">
    <property type="nucleotide sequence ID" value="NZ_FNVQ01000001.1"/>
</dbReference>
<sequence length="234" mass="26141">MDIKHLDIFKKYYRHSSHSGQKLEAGFALRTKGQVKLGSDFVEIGCSLDDGYFKFSVSDDGYTLSLSNAHKTISKGPGLVRFIERLYGIGDKFKKLHTDITDHQSVALEWVWINLPDCKLGLYLYKGTFGLDIRYDGYPRRKLELGAFTLENIEIFDHQVKQVMDAFIRAYVRAIGLTETAPDATEESKTKTAVVAEPSRPLVSDKAFKTTGIAAALIIGTALLAVGYWATHLI</sequence>
<keyword evidence="1" id="KW-0812">Transmembrane</keyword>
<keyword evidence="1" id="KW-1133">Transmembrane helix</keyword>